<evidence type="ECO:0000313" key="3">
    <source>
        <dbReference type="Proteomes" id="UP001357733"/>
    </source>
</evidence>
<accession>A0AAW9MXF0</accession>
<name>A0AAW9MXF0_9FIRM</name>
<dbReference type="Proteomes" id="UP001357733">
    <property type="component" value="Unassembled WGS sequence"/>
</dbReference>
<dbReference type="RefSeq" id="WP_324619264.1">
    <property type="nucleotide sequence ID" value="NZ_JAYKOT010000003.1"/>
</dbReference>
<sequence length="99" mass="12030">MKKNKILYLFLALAFILPSGHAFAKEINRSLYFDEINRAPVLEYIDYKEDFPIFSNLIHEEKLYRRVYRYNHWYEGYIYNRGQIDSGRYRFSGALFLTN</sequence>
<gene>
    <name evidence="2" type="ORF">VLK81_03585</name>
</gene>
<comment type="caution">
    <text evidence="2">The sequence shown here is derived from an EMBL/GenBank/DDBJ whole genome shotgun (WGS) entry which is preliminary data.</text>
</comment>
<evidence type="ECO:0000256" key="1">
    <source>
        <dbReference type="SAM" id="SignalP"/>
    </source>
</evidence>
<keyword evidence="3" id="KW-1185">Reference proteome</keyword>
<organism evidence="2 3">
    <name type="scientific">Citroniella saccharovorans</name>
    <dbReference type="NCBI Taxonomy" id="2053367"/>
    <lineage>
        <taxon>Bacteria</taxon>
        <taxon>Bacillati</taxon>
        <taxon>Bacillota</taxon>
        <taxon>Tissierellia</taxon>
        <taxon>Tissierellales</taxon>
        <taxon>Peptoniphilaceae</taxon>
        <taxon>Citroniella</taxon>
    </lineage>
</organism>
<keyword evidence="1" id="KW-0732">Signal</keyword>
<dbReference type="AlphaFoldDB" id="A0AAW9MXF0"/>
<reference evidence="2 3" key="1">
    <citation type="submission" date="2024-01" db="EMBL/GenBank/DDBJ databases">
        <title>Complete genome sequence of Citroniella saccharovorans strain M6.X9, isolated from human fecal sample.</title>
        <authorList>
            <person name="Cheng G."/>
            <person name="Westerholm M."/>
            <person name="Schnurer A."/>
        </authorList>
    </citation>
    <scope>NUCLEOTIDE SEQUENCE [LARGE SCALE GENOMIC DNA]</scope>
    <source>
        <strain evidence="2 3">DSM 29873</strain>
    </source>
</reference>
<evidence type="ECO:0000313" key="2">
    <source>
        <dbReference type="EMBL" id="MEB3429110.1"/>
    </source>
</evidence>
<proteinExistence type="predicted"/>
<protein>
    <submittedName>
        <fullName evidence="2">Uncharacterized protein</fullName>
    </submittedName>
</protein>
<dbReference type="EMBL" id="JAYKOT010000003">
    <property type="protein sequence ID" value="MEB3429110.1"/>
    <property type="molecule type" value="Genomic_DNA"/>
</dbReference>
<feature type="chain" id="PRO_5043701448" evidence="1">
    <location>
        <begin position="25"/>
        <end position="99"/>
    </location>
</feature>
<feature type="signal peptide" evidence="1">
    <location>
        <begin position="1"/>
        <end position="24"/>
    </location>
</feature>